<evidence type="ECO:0000256" key="2">
    <source>
        <dbReference type="ARBA" id="ARBA00007362"/>
    </source>
</evidence>
<keyword evidence="6 7" id="KW-0472">Membrane</keyword>
<evidence type="ECO:0000256" key="5">
    <source>
        <dbReference type="ARBA" id="ARBA00022989"/>
    </source>
</evidence>
<dbReference type="InterPro" id="IPR037185">
    <property type="entry name" value="EmrE-like"/>
</dbReference>
<reference evidence="9 10" key="1">
    <citation type="submission" date="2018-08" db="EMBL/GenBank/DDBJ databases">
        <title>A genome reference for cultivated species of the human gut microbiota.</title>
        <authorList>
            <person name="Zou Y."/>
            <person name="Xue W."/>
            <person name="Luo G."/>
        </authorList>
    </citation>
    <scope>NUCLEOTIDE SEQUENCE [LARGE SCALE GENOMIC DNA]</scope>
    <source>
        <strain evidence="9 10">AM25-6</strain>
    </source>
</reference>
<comment type="caution">
    <text evidence="9">The sequence shown here is derived from an EMBL/GenBank/DDBJ whole genome shotgun (WGS) entry which is preliminary data.</text>
</comment>
<comment type="similarity">
    <text evidence="2">Belongs to the EamA transporter family.</text>
</comment>
<keyword evidence="3" id="KW-1003">Cell membrane</keyword>
<proteinExistence type="inferred from homology"/>
<organism evidence="9 10">
    <name type="scientific">Anaerofustis stercorihominis</name>
    <dbReference type="NCBI Taxonomy" id="214853"/>
    <lineage>
        <taxon>Bacteria</taxon>
        <taxon>Bacillati</taxon>
        <taxon>Bacillota</taxon>
        <taxon>Clostridia</taxon>
        <taxon>Eubacteriales</taxon>
        <taxon>Eubacteriaceae</taxon>
        <taxon>Anaerofustis</taxon>
    </lineage>
</organism>
<feature type="transmembrane region" description="Helical" evidence="7">
    <location>
        <begin position="169"/>
        <end position="189"/>
    </location>
</feature>
<accession>A0A3E3E0V5</accession>
<evidence type="ECO:0000256" key="1">
    <source>
        <dbReference type="ARBA" id="ARBA00004651"/>
    </source>
</evidence>
<sequence length="307" mass="33228">MNKTKETFLTKPIVICLLASICCILWGSAFPSIKIGYKLFNIASADTASQMLFAGLRFTLAGILAIIIGSIISKKLLIPKKESYKSIFKLSMVQTVLQYVCFYVGLANTTGVKASIIEASNVFLAILIPSLILKHENLTIKKMLGCIIGFMGVVIINLNGASLDINMKLSGEGLIFMSAVMYALSSILVKEYSKNEQPVVLSGYQFVLGGIVMILIGIFTGGKVSGFNLNSTLLLIYMALISAVAYSLWSILLKYNPVGKVAVFGFLNPVCGVILSAVLLKEGNVFNIFGMISLILVCVGIYMVNRE</sequence>
<evidence type="ECO:0000256" key="3">
    <source>
        <dbReference type="ARBA" id="ARBA00022475"/>
    </source>
</evidence>
<protein>
    <submittedName>
        <fullName evidence="9">DMT family transporter</fullName>
    </submittedName>
</protein>
<keyword evidence="5 7" id="KW-1133">Transmembrane helix</keyword>
<dbReference type="Pfam" id="PF00892">
    <property type="entry name" value="EamA"/>
    <property type="match status" value="2"/>
</dbReference>
<evidence type="ECO:0000256" key="4">
    <source>
        <dbReference type="ARBA" id="ARBA00022692"/>
    </source>
</evidence>
<keyword evidence="4 7" id="KW-0812">Transmembrane</keyword>
<feature type="transmembrane region" description="Helical" evidence="7">
    <location>
        <begin position="12"/>
        <end position="31"/>
    </location>
</feature>
<dbReference type="RefSeq" id="WP_117531334.1">
    <property type="nucleotide sequence ID" value="NZ_QUSM01000002.1"/>
</dbReference>
<dbReference type="AlphaFoldDB" id="A0A3E3E0V5"/>
<dbReference type="InterPro" id="IPR000620">
    <property type="entry name" value="EamA_dom"/>
</dbReference>
<dbReference type="Proteomes" id="UP000261212">
    <property type="component" value="Unassembled WGS sequence"/>
</dbReference>
<feature type="transmembrane region" description="Helical" evidence="7">
    <location>
        <begin position="201"/>
        <end position="221"/>
    </location>
</feature>
<feature type="transmembrane region" description="Helical" evidence="7">
    <location>
        <begin position="286"/>
        <end position="304"/>
    </location>
</feature>
<evidence type="ECO:0000256" key="7">
    <source>
        <dbReference type="SAM" id="Phobius"/>
    </source>
</evidence>
<evidence type="ECO:0000256" key="6">
    <source>
        <dbReference type="ARBA" id="ARBA00023136"/>
    </source>
</evidence>
<dbReference type="EMBL" id="QUSM01000002">
    <property type="protein sequence ID" value="RGD75177.1"/>
    <property type="molecule type" value="Genomic_DNA"/>
</dbReference>
<feature type="domain" description="EamA" evidence="8">
    <location>
        <begin position="170"/>
        <end position="305"/>
    </location>
</feature>
<feature type="transmembrane region" description="Helical" evidence="7">
    <location>
        <begin position="51"/>
        <end position="74"/>
    </location>
</feature>
<feature type="transmembrane region" description="Helical" evidence="7">
    <location>
        <begin position="227"/>
        <end position="249"/>
    </location>
</feature>
<name>A0A3E3E0V5_9FIRM</name>
<evidence type="ECO:0000259" key="8">
    <source>
        <dbReference type="Pfam" id="PF00892"/>
    </source>
</evidence>
<dbReference type="PANTHER" id="PTHR32322:SF18">
    <property type="entry name" value="S-ADENOSYLMETHIONINE_S-ADENOSYLHOMOCYSTEINE TRANSPORTER"/>
    <property type="match status" value="1"/>
</dbReference>
<gene>
    <name evidence="9" type="ORF">DW687_02305</name>
</gene>
<dbReference type="PANTHER" id="PTHR32322">
    <property type="entry name" value="INNER MEMBRANE TRANSPORTER"/>
    <property type="match status" value="1"/>
</dbReference>
<dbReference type="SUPFAM" id="SSF103481">
    <property type="entry name" value="Multidrug resistance efflux transporter EmrE"/>
    <property type="match status" value="2"/>
</dbReference>
<dbReference type="InterPro" id="IPR050638">
    <property type="entry name" value="AA-Vitamin_Transporters"/>
</dbReference>
<evidence type="ECO:0000313" key="10">
    <source>
        <dbReference type="Proteomes" id="UP000261212"/>
    </source>
</evidence>
<dbReference type="GO" id="GO:0005886">
    <property type="term" value="C:plasma membrane"/>
    <property type="evidence" value="ECO:0007669"/>
    <property type="project" value="UniProtKB-SubCell"/>
</dbReference>
<evidence type="ECO:0000313" key="9">
    <source>
        <dbReference type="EMBL" id="RGD75177.1"/>
    </source>
</evidence>
<feature type="domain" description="EamA" evidence="8">
    <location>
        <begin position="16"/>
        <end position="157"/>
    </location>
</feature>
<feature type="transmembrane region" description="Helical" evidence="7">
    <location>
        <begin position="261"/>
        <end position="280"/>
    </location>
</feature>
<comment type="subcellular location">
    <subcellularLocation>
        <location evidence="1">Cell membrane</location>
        <topology evidence="1">Multi-pass membrane protein</topology>
    </subcellularLocation>
</comment>
<feature type="transmembrane region" description="Helical" evidence="7">
    <location>
        <begin position="144"/>
        <end position="163"/>
    </location>
</feature>